<sequence length="305" mass="33834">MAGGMAIKVILKPILGLMDTRDAHSSELEIEKTLTLNPRTLVKDLCKSVMEGYNSGHVNDDFRVLACHSNFEFCPFRTFFHDTNAPIGSVAVLFEGMLTIKILIPLNLFYDCDCNPNTMTPDVVYEEFIKYMISRLGNNNSQVPDPIIQYVKNEMEGRSFKQLPSETLSIMDRELTHARQWNITSMSRSASQSPKRSISFASDPRDSSTSSGGVGSDVFQECIAVLDSIIDGVSGTTSSQKSHKEIQQGGRAKEGVIYDKEIELPMHELLYSRSHAHDFGRYACELNVLSGRTGSDKLTAGNICS</sequence>
<dbReference type="AlphaFoldDB" id="A0A0N5C139"/>
<feature type="compositionally biased region" description="Polar residues" evidence="1">
    <location>
        <begin position="185"/>
        <end position="200"/>
    </location>
</feature>
<name>A0A0N5C139_STREA</name>
<evidence type="ECO:0000313" key="3">
    <source>
        <dbReference type="WBParaSite" id="SPAL_0001171800.1"/>
    </source>
</evidence>
<evidence type="ECO:0000256" key="1">
    <source>
        <dbReference type="SAM" id="MobiDB-lite"/>
    </source>
</evidence>
<accession>A0A0N5C139</accession>
<keyword evidence="2" id="KW-1185">Reference proteome</keyword>
<evidence type="ECO:0000313" key="2">
    <source>
        <dbReference type="Proteomes" id="UP000046392"/>
    </source>
</evidence>
<feature type="region of interest" description="Disordered" evidence="1">
    <location>
        <begin position="185"/>
        <end position="214"/>
    </location>
</feature>
<organism evidence="2 3">
    <name type="scientific">Strongyloides papillosus</name>
    <name type="common">Intestinal threadworm</name>
    <dbReference type="NCBI Taxonomy" id="174720"/>
    <lineage>
        <taxon>Eukaryota</taxon>
        <taxon>Metazoa</taxon>
        <taxon>Ecdysozoa</taxon>
        <taxon>Nematoda</taxon>
        <taxon>Chromadorea</taxon>
        <taxon>Rhabditida</taxon>
        <taxon>Tylenchina</taxon>
        <taxon>Panagrolaimomorpha</taxon>
        <taxon>Strongyloidoidea</taxon>
        <taxon>Strongyloididae</taxon>
        <taxon>Strongyloides</taxon>
    </lineage>
</organism>
<dbReference type="WBParaSite" id="SPAL_0001171800.1">
    <property type="protein sequence ID" value="SPAL_0001171800.1"/>
    <property type="gene ID" value="SPAL_0001171800"/>
</dbReference>
<dbReference type="Proteomes" id="UP000046392">
    <property type="component" value="Unplaced"/>
</dbReference>
<protein>
    <submittedName>
        <fullName evidence="3">Non-specific serine/threonine protein kinase</fullName>
    </submittedName>
</protein>
<proteinExistence type="predicted"/>
<reference evidence="3" key="1">
    <citation type="submission" date="2017-02" db="UniProtKB">
        <authorList>
            <consortium name="WormBaseParasite"/>
        </authorList>
    </citation>
    <scope>IDENTIFICATION</scope>
</reference>